<evidence type="ECO:0000313" key="2">
    <source>
        <dbReference type="Proteomes" id="UP000030645"/>
    </source>
</evidence>
<dbReference type="Proteomes" id="UP000030645">
    <property type="component" value="Unassembled WGS sequence"/>
</dbReference>
<evidence type="ECO:0000313" key="1">
    <source>
        <dbReference type="EMBL" id="EXC18948.1"/>
    </source>
</evidence>
<dbReference type="EMBL" id="KE345846">
    <property type="protein sequence ID" value="EXC18948.1"/>
    <property type="molecule type" value="Genomic_DNA"/>
</dbReference>
<organism evidence="1 2">
    <name type="scientific">Morus notabilis</name>
    <dbReference type="NCBI Taxonomy" id="981085"/>
    <lineage>
        <taxon>Eukaryota</taxon>
        <taxon>Viridiplantae</taxon>
        <taxon>Streptophyta</taxon>
        <taxon>Embryophyta</taxon>
        <taxon>Tracheophyta</taxon>
        <taxon>Spermatophyta</taxon>
        <taxon>Magnoliopsida</taxon>
        <taxon>eudicotyledons</taxon>
        <taxon>Gunneridae</taxon>
        <taxon>Pentapetalae</taxon>
        <taxon>rosids</taxon>
        <taxon>fabids</taxon>
        <taxon>Rosales</taxon>
        <taxon>Moraceae</taxon>
        <taxon>Moreae</taxon>
        <taxon>Morus</taxon>
    </lineage>
</organism>
<dbReference type="AlphaFoldDB" id="W9SA10"/>
<keyword evidence="2" id="KW-1185">Reference proteome</keyword>
<sequence length="60" mass="5844">MGSTAGDLGCVGGLLASCRGGLDFVLEFFESGGELGGGVELLDSGGKPIKGDGWLLGAAK</sequence>
<name>W9SA10_9ROSA</name>
<proteinExistence type="predicted"/>
<accession>W9SA10</accession>
<gene>
    <name evidence="1" type="ORF">L484_002592</name>
</gene>
<reference evidence="2" key="1">
    <citation type="submission" date="2013-01" db="EMBL/GenBank/DDBJ databases">
        <title>Draft Genome Sequence of a Mulberry Tree, Morus notabilis C.K. Schneid.</title>
        <authorList>
            <person name="He N."/>
            <person name="Zhao S."/>
        </authorList>
    </citation>
    <scope>NUCLEOTIDE SEQUENCE</scope>
</reference>
<protein>
    <submittedName>
        <fullName evidence="1">Uncharacterized protein</fullName>
    </submittedName>
</protein>